<evidence type="ECO:0000313" key="2">
    <source>
        <dbReference type="EMBL" id="ROH77256.1"/>
    </source>
</evidence>
<dbReference type="SUPFAM" id="SSF102114">
    <property type="entry name" value="Radical SAM enzymes"/>
    <property type="match status" value="1"/>
</dbReference>
<dbReference type="Pfam" id="PF13186">
    <property type="entry name" value="SPASM"/>
    <property type="match status" value="1"/>
</dbReference>
<evidence type="ECO:0000313" key="3">
    <source>
        <dbReference type="Proteomes" id="UP000274511"/>
    </source>
</evidence>
<dbReference type="InterPro" id="IPR023885">
    <property type="entry name" value="4Fe4S-binding_SPASM_dom"/>
</dbReference>
<dbReference type="OrthoDB" id="9782387at2"/>
<dbReference type="Proteomes" id="UP000274511">
    <property type="component" value="Unassembled WGS sequence"/>
</dbReference>
<name>A0A3N0U617_9GAMM</name>
<evidence type="ECO:0000259" key="1">
    <source>
        <dbReference type="Pfam" id="PF13186"/>
    </source>
</evidence>
<dbReference type="Gene3D" id="3.20.20.70">
    <property type="entry name" value="Aldolase class I"/>
    <property type="match status" value="1"/>
</dbReference>
<gene>
    <name evidence="2" type="ORF">EC392_14335</name>
</gene>
<dbReference type="AlphaFoldDB" id="A0A3N0U617"/>
<protein>
    <submittedName>
        <fullName evidence="2">SPASM domain-containing protein</fullName>
    </submittedName>
</protein>
<dbReference type="NCBIfam" id="TIGR04085">
    <property type="entry name" value="rSAM_more_4Fe4S"/>
    <property type="match status" value="1"/>
</dbReference>
<dbReference type="EMBL" id="RJUJ01000016">
    <property type="protein sequence ID" value="ROH77256.1"/>
    <property type="molecule type" value="Genomic_DNA"/>
</dbReference>
<proteinExistence type="predicted"/>
<sequence length="104" mass="11503">MKLIGNLSFCPVMPDEKYIIGNILNQTLNSLWQDPKWEDIRHSTIDAISGCVECGSQSQCLGGCSCKSKAYNHYEQFTSTAPWACSQFKNNTIFSTKPSTTVSG</sequence>
<dbReference type="InterPro" id="IPR013785">
    <property type="entry name" value="Aldolase_TIM"/>
</dbReference>
<feature type="domain" description="4Fe4S-binding SPASM" evidence="1">
    <location>
        <begin position="5"/>
        <end position="54"/>
    </location>
</feature>
<comment type="caution">
    <text evidence="2">The sequence shown here is derived from an EMBL/GenBank/DDBJ whole genome shotgun (WGS) entry which is preliminary data.</text>
</comment>
<accession>A0A3N0U617</accession>
<organism evidence="2 3">
    <name type="scientific">Lonsdalea populi</name>
    <dbReference type="NCBI Taxonomy" id="1172565"/>
    <lineage>
        <taxon>Bacteria</taxon>
        <taxon>Pseudomonadati</taxon>
        <taxon>Pseudomonadota</taxon>
        <taxon>Gammaproteobacteria</taxon>
        <taxon>Enterobacterales</taxon>
        <taxon>Pectobacteriaceae</taxon>
        <taxon>Lonsdalea</taxon>
    </lineage>
</organism>
<reference evidence="2 3" key="1">
    <citation type="submission" date="2018-10" db="EMBL/GenBank/DDBJ databases">
        <title>New species genome.</title>
        <authorList>
            <person name="Li Y."/>
        </authorList>
    </citation>
    <scope>NUCLEOTIDE SEQUENCE [LARGE SCALE GENOMIC DNA]</scope>
    <source>
        <strain evidence="2 3">L6_4B</strain>
    </source>
</reference>
<dbReference type="InterPro" id="IPR058240">
    <property type="entry name" value="rSAM_sf"/>
</dbReference>